<proteinExistence type="predicted"/>
<reference evidence="3" key="1">
    <citation type="journal article" date="2020" name="Stud. Mycol.">
        <title>101 Dothideomycetes genomes: a test case for predicting lifestyles and emergence of pathogens.</title>
        <authorList>
            <person name="Haridas S."/>
            <person name="Albert R."/>
            <person name="Binder M."/>
            <person name="Bloem J."/>
            <person name="Labutti K."/>
            <person name="Salamov A."/>
            <person name="Andreopoulos B."/>
            <person name="Baker S."/>
            <person name="Barry K."/>
            <person name="Bills G."/>
            <person name="Bluhm B."/>
            <person name="Cannon C."/>
            <person name="Castanera R."/>
            <person name="Culley D."/>
            <person name="Daum C."/>
            <person name="Ezra D."/>
            <person name="Gonzalez J."/>
            <person name="Henrissat B."/>
            <person name="Kuo A."/>
            <person name="Liang C."/>
            <person name="Lipzen A."/>
            <person name="Lutzoni F."/>
            <person name="Magnuson J."/>
            <person name="Mondo S."/>
            <person name="Nolan M."/>
            <person name="Ohm R."/>
            <person name="Pangilinan J."/>
            <person name="Park H.-J."/>
            <person name="Ramirez L."/>
            <person name="Alfaro M."/>
            <person name="Sun H."/>
            <person name="Tritt A."/>
            <person name="Yoshinaga Y."/>
            <person name="Zwiers L.-H."/>
            <person name="Turgeon B."/>
            <person name="Goodwin S."/>
            <person name="Spatafora J."/>
            <person name="Crous P."/>
            <person name="Grigoriev I."/>
        </authorList>
    </citation>
    <scope>NUCLEOTIDE SEQUENCE</scope>
    <source>
        <strain evidence="3">CBS 675.92</strain>
    </source>
</reference>
<dbReference type="OrthoDB" id="10658617at2759"/>
<keyword evidence="2" id="KW-0472">Membrane</keyword>
<organism evidence="3 4">
    <name type="scientific">Byssothecium circinans</name>
    <dbReference type="NCBI Taxonomy" id="147558"/>
    <lineage>
        <taxon>Eukaryota</taxon>
        <taxon>Fungi</taxon>
        <taxon>Dikarya</taxon>
        <taxon>Ascomycota</taxon>
        <taxon>Pezizomycotina</taxon>
        <taxon>Dothideomycetes</taxon>
        <taxon>Pleosporomycetidae</taxon>
        <taxon>Pleosporales</taxon>
        <taxon>Massarineae</taxon>
        <taxon>Massarinaceae</taxon>
        <taxon>Byssothecium</taxon>
    </lineage>
</organism>
<accession>A0A6A5TQK2</accession>
<keyword evidence="4" id="KW-1185">Reference proteome</keyword>
<gene>
    <name evidence="3" type="ORF">CC80DRAFT_493487</name>
</gene>
<keyword evidence="2" id="KW-0812">Transmembrane</keyword>
<evidence type="ECO:0000256" key="2">
    <source>
        <dbReference type="SAM" id="Phobius"/>
    </source>
</evidence>
<keyword evidence="2" id="KW-1133">Transmembrane helix</keyword>
<dbReference type="Proteomes" id="UP000800035">
    <property type="component" value="Unassembled WGS sequence"/>
</dbReference>
<protein>
    <submittedName>
        <fullName evidence="3">Uncharacterized protein</fullName>
    </submittedName>
</protein>
<name>A0A6A5TQK2_9PLEO</name>
<dbReference type="EMBL" id="ML976997">
    <property type="protein sequence ID" value="KAF1954698.1"/>
    <property type="molecule type" value="Genomic_DNA"/>
</dbReference>
<evidence type="ECO:0000313" key="3">
    <source>
        <dbReference type="EMBL" id="KAF1954698.1"/>
    </source>
</evidence>
<sequence>MPRKKNFSAMKRMEKTKGKLPPGKADESLATPQVLGTDPAPPRTRGKKKKAAPAADAEQSITAHHPSPKTRGRSLEPEMPSATGEVDASTQIPDSKRVKFLDSLSKYAAARPKDAAAAAEKSYTILRRSISAAQVAPLWKPENPDGEFSRAFHRPGLHPPMMQAKQEMTFEVPKVTIWTPLKTPGSYEWWMERLNAQVWNQVRKDILNRTVSLCTYFASLDLKKDIRRGGSDTHTPGYLHNGAVEDSKGPTIFDVLSRRTKGDGSDAKPVLPGVPKCTPPTIEFDYRYYTTFLGNISFRHFLSYFPDASRNRITERDIVQAFICCFVDELYGPDVCDEETTPEEYIDRWGPGEADDRIRLGHIRIKSFLELVPFERVRDDGSGQEEGREKISVTEMQLFGAWEKAVRLEEKLEKEKKAVDNQKGGFVGRLGLGYALKFAFASGIIVGSLWSWWRSGG</sequence>
<feature type="region of interest" description="Disordered" evidence="1">
    <location>
        <begin position="1"/>
        <end position="90"/>
    </location>
</feature>
<dbReference type="AlphaFoldDB" id="A0A6A5TQK2"/>
<evidence type="ECO:0000256" key="1">
    <source>
        <dbReference type="SAM" id="MobiDB-lite"/>
    </source>
</evidence>
<evidence type="ECO:0000313" key="4">
    <source>
        <dbReference type="Proteomes" id="UP000800035"/>
    </source>
</evidence>
<feature type="transmembrane region" description="Helical" evidence="2">
    <location>
        <begin position="432"/>
        <end position="453"/>
    </location>
</feature>